<name>A0AAR5Q6W2_DENPD</name>
<sequence>MGSQKQSQETIEHLQRKVTCLTKLFEEVRQRYERRESRQEDLNIISDLKQVVAEQEKDLACINEEKRYFQMRLMQLERHLERQSSAEEDFEDAESHTHQRDAQSAAAPPPPYPTQNRPSFLPANPNDSNPNILIPPTIPEGDE</sequence>
<evidence type="ECO:0000256" key="1">
    <source>
        <dbReference type="SAM" id="MobiDB-lite"/>
    </source>
</evidence>
<reference evidence="2" key="2">
    <citation type="submission" date="2024-08" db="UniProtKB">
        <authorList>
            <consortium name="EnsemblMetazoa"/>
        </authorList>
    </citation>
    <scope>IDENTIFICATION</scope>
</reference>
<dbReference type="Proteomes" id="UP000019118">
    <property type="component" value="Unassembled WGS sequence"/>
</dbReference>
<reference evidence="3" key="1">
    <citation type="journal article" date="2013" name="Genome Biol.">
        <title>Draft genome of the mountain pine beetle, Dendroctonus ponderosae Hopkins, a major forest pest.</title>
        <authorList>
            <person name="Keeling C.I."/>
            <person name="Yuen M.M."/>
            <person name="Liao N.Y."/>
            <person name="Docking T.R."/>
            <person name="Chan S.K."/>
            <person name="Taylor G.A."/>
            <person name="Palmquist D.L."/>
            <person name="Jackman S.D."/>
            <person name="Nguyen A."/>
            <person name="Li M."/>
            <person name="Henderson H."/>
            <person name="Janes J.K."/>
            <person name="Zhao Y."/>
            <person name="Pandoh P."/>
            <person name="Moore R."/>
            <person name="Sperling F.A."/>
            <person name="Huber D.P."/>
            <person name="Birol I."/>
            <person name="Jones S.J."/>
            <person name="Bohlmann J."/>
        </authorList>
    </citation>
    <scope>NUCLEOTIDE SEQUENCE</scope>
</reference>
<dbReference type="EnsemblMetazoa" id="XM_019913415.1">
    <property type="protein sequence ID" value="XP_019768974.1"/>
    <property type="gene ID" value="LOC109543610"/>
</dbReference>
<evidence type="ECO:0000313" key="3">
    <source>
        <dbReference type="Proteomes" id="UP000019118"/>
    </source>
</evidence>
<dbReference type="AlphaFoldDB" id="A0AAR5Q6W2"/>
<accession>A0AAR5Q6W2</accession>
<protein>
    <submittedName>
        <fullName evidence="2">Uncharacterized protein</fullName>
    </submittedName>
</protein>
<organism evidence="2 3">
    <name type="scientific">Dendroctonus ponderosae</name>
    <name type="common">Mountain pine beetle</name>
    <dbReference type="NCBI Taxonomy" id="77166"/>
    <lineage>
        <taxon>Eukaryota</taxon>
        <taxon>Metazoa</taxon>
        <taxon>Ecdysozoa</taxon>
        <taxon>Arthropoda</taxon>
        <taxon>Hexapoda</taxon>
        <taxon>Insecta</taxon>
        <taxon>Pterygota</taxon>
        <taxon>Neoptera</taxon>
        <taxon>Endopterygota</taxon>
        <taxon>Coleoptera</taxon>
        <taxon>Polyphaga</taxon>
        <taxon>Cucujiformia</taxon>
        <taxon>Curculionidae</taxon>
        <taxon>Scolytinae</taxon>
        <taxon>Dendroctonus</taxon>
    </lineage>
</organism>
<evidence type="ECO:0000313" key="2">
    <source>
        <dbReference type="EnsemblMetazoa" id="XP_019768974.1"/>
    </source>
</evidence>
<keyword evidence="3" id="KW-1185">Reference proteome</keyword>
<feature type="region of interest" description="Disordered" evidence="1">
    <location>
        <begin position="79"/>
        <end position="143"/>
    </location>
</feature>
<proteinExistence type="predicted"/>